<protein>
    <submittedName>
        <fullName evidence="1">X-Pro aminopeptidase</fullName>
    </submittedName>
</protein>
<dbReference type="CDD" id="cd01092">
    <property type="entry name" value="APP-like"/>
    <property type="match status" value="1"/>
</dbReference>
<dbReference type="PANTHER" id="PTHR46112:SF3">
    <property type="entry name" value="AMINOPEPTIDASE YPDF"/>
    <property type="match status" value="1"/>
</dbReference>
<dbReference type="GO" id="GO:0004177">
    <property type="term" value="F:aminopeptidase activity"/>
    <property type="evidence" value="ECO:0007669"/>
    <property type="project" value="UniProtKB-KW"/>
</dbReference>
<dbReference type="EMBL" id="MLOK01000036">
    <property type="protein sequence ID" value="OIM21458.1"/>
    <property type="molecule type" value="Genomic_DNA"/>
</dbReference>
<evidence type="ECO:0000313" key="2">
    <source>
        <dbReference type="Proteomes" id="UP000181728"/>
    </source>
</evidence>
<dbReference type="SUPFAM" id="SSF55920">
    <property type="entry name" value="Creatinase/aminopeptidase"/>
    <property type="match status" value="1"/>
</dbReference>
<dbReference type="InterPro" id="IPR036005">
    <property type="entry name" value="Creatinase/aminopeptidase-like"/>
</dbReference>
<dbReference type="SUPFAM" id="SSF53092">
    <property type="entry name" value="Creatinase/prolidase N-terminal domain"/>
    <property type="match status" value="1"/>
</dbReference>
<dbReference type="RefSeq" id="WP_071419170.1">
    <property type="nucleotide sequence ID" value="NZ_MLKQ01000144.1"/>
</dbReference>
<name>A0A483BUB1_OENOE</name>
<reference evidence="1 2" key="1">
    <citation type="journal article" date="2016" name="BMC Genomics">
        <title>Consensus pan-genome assembly of the specialised wine bacterium Oenococcus oeni.</title>
        <authorList>
            <person name="Sternes P.R."/>
            <person name="Borneman A.R."/>
        </authorList>
    </citation>
    <scope>NUCLEOTIDE SEQUENCE [LARGE SCALE GENOMIC DNA]</scope>
    <source>
        <strain evidence="1 2">AWRIB661</strain>
    </source>
</reference>
<keyword evidence="1" id="KW-0378">Hydrolase</keyword>
<dbReference type="AlphaFoldDB" id="A0A483BUB1"/>
<dbReference type="Pfam" id="PF01321">
    <property type="entry name" value="Creatinase_N"/>
    <property type="match status" value="1"/>
</dbReference>
<accession>A0A483BUB1</accession>
<keyword evidence="1" id="KW-0645">Protease</keyword>
<dbReference type="InterPro" id="IPR050659">
    <property type="entry name" value="Peptidase_M24B"/>
</dbReference>
<dbReference type="Gene3D" id="3.90.230.10">
    <property type="entry name" value="Creatinase/methionine aminopeptidase superfamily"/>
    <property type="match status" value="1"/>
</dbReference>
<dbReference type="InterPro" id="IPR000587">
    <property type="entry name" value="Creatinase_N"/>
</dbReference>
<dbReference type="Gene3D" id="3.40.350.10">
    <property type="entry name" value="Creatinase/prolidase N-terminal domain"/>
    <property type="match status" value="1"/>
</dbReference>
<comment type="caution">
    <text evidence="1">The sequence shown here is derived from an EMBL/GenBank/DDBJ whole genome shotgun (WGS) entry which is preliminary data.</text>
</comment>
<proteinExistence type="predicted"/>
<dbReference type="InterPro" id="IPR000994">
    <property type="entry name" value="Pept_M24"/>
</dbReference>
<evidence type="ECO:0000313" key="1">
    <source>
        <dbReference type="EMBL" id="OIM21458.1"/>
    </source>
</evidence>
<organism evidence="1 2">
    <name type="scientific">Oenococcus oeni</name>
    <name type="common">Leuconostoc oenos</name>
    <dbReference type="NCBI Taxonomy" id="1247"/>
    <lineage>
        <taxon>Bacteria</taxon>
        <taxon>Bacillati</taxon>
        <taxon>Bacillota</taxon>
        <taxon>Bacilli</taxon>
        <taxon>Lactobacillales</taxon>
        <taxon>Lactobacillaceae</taxon>
        <taxon>Oenococcus</taxon>
    </lineage>
</organism>
<dbReference type="Pfam" id="PF00557">
    <property type="entry name" value="Peptidase_M24"/>
    <property type="match status" value="1"/>
</dbReference>
<gene>
    <name evidence="1" type="ORF">ATX59_04635</name>
</gene>
<dbReference type="InterPro" id="IPR029149">
    <property type="entry name" value="Creatin/AminoP/Spt16_N"/>
</dbReference>
<sequence>MKYNFEKRISKLRKLFDVLEIDSMIVYQGYNNEYLTGFSGGSGEGMFVLSRNHALLVTDSRYQEAYQNNLPNGVDLKISRDYYGETAKTLNSWKVKKVGFEENLPFYVFDFLDGELEAEFVPTPAPIEALREIKDNDELENLRQATKRSATAFNQLIDWIKIGLTEKEIADQLDYFARHQGLEKASFDTIVASGENSAKPHGTASDRKIESGDLVTIDFGYYFNHYTSDITRTIAIGEIDPSLINIYQIVRKAQELSIESVRPDVDLKEVDGASRSYIETKGFGKEYNHGGGHGVGLDIHEGPAVSPGSDDEAVTSQILTIEPGIYISGLGGVRIEDDVLVTKNGFENLTDGITRDLIKIEK</sequence>
<keyword evidence="1" id="KW-0031">Aminopeptidase</keyword>
<dbReference type="Proteomes" id="UP000181728">
    <property type="component" value="Unassembled WGS sequence"/>
</dbReference>
<dbReference type="PANTHER" id="PTHR46112">
    <property type="entry name" value="AMINOPEPTIDASE"/>
    <property type="match status" value="1"/>
</dbReference>